<evidence type="ECO:0000259" key="3">
    <source>
        <dbReference type="Pfam" id="PF13511"/>
    </source>
</evidence>
<dbReference type="STRING" id="135739.BTO32_04650"/>
<proteinExistence type="predicted"/>
<dbReference type="RefSeq" id="WP_076723291.1">
    <property type="nucleotide sequence ID" value="NZ_JABWTC010000011.1"/>
</dbReference>
<dbReference type="Proteomes" id="UP000189339">
    <property type="component" value="Unassembled WGS sequence"/>
</dbReference>
<feature type="region of interest" description="Disordered" evidence="1">
    <location>
        <begin position="52"/>
        <end position="97"/>
    </location>
</feature>
<evidence type="ECO:0000313" key="5">
    <source>
        <dbReference type="Proteomes" id="UP000189339"/>
    </source>
</evidence>
<name>A0A1V2DWU7_9GAMM</name>
<feature type="compositionally biased region" description="Basic and acidic residues" evidence="1">
    <location>
        <begin position="83"/>
        <end position="97"/>
    </location>
</feature>
<accession>A0A1V2DWU7</accession>
<comment type="caution">
    <text evidence="4">The sequence shown here is derived from an EMBL/GenBank/DDBJ whole genome shotgun (WGS) entry which is preliminary data.</text>
</comment>
<dbReference type="OrthoDB" id="7068596at2"/>
<feature type="compositionally biased region" description="Low complexity" evidence="1">
    <location>
        <begin position="56"/>
        <end position="81"/>
    </location>
</feature>
<organism evidence="4 5">
    <name type="scientific">Marinobacter lutaoensis</name>
    <dbReference type="NCBI Taxonomy" id="135739"/>
    <lineage>
        <taxon>Bacteria</taxon>
        <taxon>Pseudomonadati</taxon>
        <taxon>Pseudomonadota</taxon>
        <taxon>Gammaproteobacteria</taxon>
        <taxon>Pseudomonadales</taxon>
        <taxon>Marinobacteraceae</taxon>
        <taxon>Marinobacter</taxon>
    </lineage>
</organism>
<evidence type="ECO:0000256" key="1">
    <source>
        <dbReference type="SAM" id="MobiDB-lite"/>
    </source>
</evidence>
<gene>
    <name evidence="4" type="ORF">BTO32_04650</name>
</gene>
<sequence>MNRKILMFLSLLAIAAPGLAFSGSVYKWTDENGITHFGDRQPTGQQAERISVRAGSAASPSQPSAPQEQLKALQEQQEQQAVSDRRQAQLDAMRKQREANCAMARANLDIIDSNARIRVEENGEARYLSPEEIATEREKYQRIVDENCGPQAPDADLR</sequence>
<protein>
    <submittedName>
        <fullName evidence="4">DUF4124 domain-containing protein</fullName>
    </submittedName>
</protein>
<reference evidence="4 5" key="1">
    <citation type="submission" date="2016-12" db="EMBL/GenBank/DDBJ databases">
        <title>Marinobacter lutaoensis whole genome sequencing.</title>
        <authorList>
            <person name="Verma A."/>
            <person name="Krishnamurthi S."/>
        </authorList>
    </citation>
    <scope>NUCLEOTIDE SEQUENCE [LARGE SCALE GENOMIC DNA]</scope>
    <source>
        <strain evidence="4 5">T5054</strain>
    </source>
</reference>
<feature type="chain" id="PRO_5043151280" evidence="2">
    <location>
        <begin position="21"/>
        <end position="158"/>
    </location>
</feature>
<feature type="signal peptide" evidence="2">
    <location>
        <begin position="1"/>
        <end position="20"/>
    </location>
</feature>
<dbReference type="AlphaFoldDB" id="A0A1V2DWU7"/>
<keyword evidence="5" id="KW-1185">Reference proteome</keyword>
<evidence type="ECO:0000256" key="2">
    <source>
        <dbReference type="SAM" id="SignalP"/>
    </source>
</evidence>
<keyword evidence="2" id="KW-0732">Signal</keyword>
<feature type="domain" description="DUF4124" evidence="3">
    <location>
        <begin position="13"/>
        <end position="65"/>
    </location>
</feature>
<dbReference type="Pfam" id="PF13511">
    <property type="entry name" value="DUF4124"/>
    <property type="match status" value="1"/>
</dbReference>
<dbReference type="InterPro" id="IPR025392">
    <property type="entry name" value="DUF4124"/>
</dbReference>
<evidence type="ECO:0000313" key="4">
    <source>
        <dbReference type="EMBL" id="ONF44741.1"/>
    </source>
</evidence>
<dbReference type="EMBL" id="MSCW01000003">
    <property type="protein sequence ID" value="ONF44741.1"/>
    <property type="molecule type" value="Genomic_DNA"/>
</dbReference>